<sequence>MPRGTEFSSRVPDGEHTACTFRSSRDVTLYPLQIVGAKLTGVPPDIPSLDRYVPAGRSVCGALRLTLRTTGEARFDDQRELDRLPVYLAGDERVASYLFELIHASALASITGMPNCFGDAERPLSVVAEQAVGYEGLRR</sequence>
<proteinExistence type="predicted"/>
<name>A0AAJ5T6M9_9BURK</name>
<organism evidence="1 2">
    <name type="scientific">Burkholderia stabilis</name>
    <dbReference type="NCBI Taxonomy" id="95485"/>
    <lineage>
        <taxon>Bacteria</taxon>
        <taxon>Pseudomonadati</taxon>
        <taxon>Pseudomonadota</taxon>
        <taxon>Betaproteobacteria</taxon>
        <taxon>Burkholderiales</taxon>
        <taxon>Burkholderiaceae</taxon>
        <taxon>Burkholderia</taxon>
        <taxon>Burkholderia cepacia complex</taxon>
    </lineage>
</organism>
<dbReference type="AlphaFoldDB" id="A0AAJ5T6M9"/>
<dbReference type="InterPro" id="IPR010272">
    <property type="entry name" value="T6SS_TssF"/>
</dbReference>
<protein>
    <submittedName>
        <fullName evidence="1">Uncharacterized protein</fullName>
    </submittedName>
</protein>
<reference evidence="1 2" key="1">
    <citation type="submission" date="2017-11" db="EMBL/GenBank/DDBJ databases">
        <authorList>
            <person name="Seth-Smith MB H."/>
        </authorList>
    </citation>
    <scope>NUCLEOTIDE SEQUENCE [LARGE SCALE GENOMIC DNA]</scope>
    <source>
        <strain evidence="1">E</strain>
    </source>
</reference>
<evidence type="ECO:0000313" key="1">
    <source>
        <dbReference type="EMBL" id="VBB14881.1"/>
    </source>
</evidence>
<dbReference type="Pfam" id="PF05947">
    <property type="entry name" value="T6SS_TssF"/>
    <property type="match status" value="1"/>
</dbReference>
<dbReference type="Proteomes" id="UP000268684">
    <property type="component" value="Chromosome II"/>
</dbReference>
<accession>A0AAJ5T6M9</accession>
<dbReference type="PANTHER" id="PTHR35370">
    <property type="entry name" value="CYTOPLASMIC PROTEIN-RELATED-RELATED"/>
    <property type="match status" value="1"/>
</dbReference>
<keyword evidence="2" id="KW-1185">Reference proteome</keyword>
<dbReference type="PANTHER" id="PTHR35370:SF1">
    <property type="entry name" value="TYPE VI SECRETION SYSTEM COMPONENT TSSF1"/>
    <property type="match status" value="1"/>
</dbReference>
<dbReference type="EMBL" id="LR025743">
    <property type="protein sequence ID" value="VBB14881.1"/>
    <property type="molecule type" value="Genomic_DNA"/>
</dbReference>
<evidence type="ECO:0000313" key="2">
    <source>
        <dbReference type="Proteomes" id="UP000268684"/>
    </source>
</evidence>
<gene>
    <name evidence="1" type="ORF">BSTAB16_5072</name>
</gene>